<feature type="compositionally biased region" description="Acidic residues" evidence="2">
    <location>
        <begin position="87"/>
        <end position="100"/>
    </location>
</feature>
<organism evidence="3 4">
    <name type="scientific">Dendrobium thyrsiflorum</name>
    <name type="common">Pinecone-like raceme dendrobium</name>
    <name type="synonym">Orchid</name>
    <dbReference type="NCBI Taxonomy" id="117978"/>
    <lineage>
        <taxon>Eukaryota</taxon>
        <taxon>Viridiplantae</taxon>
        <taxon>Streptophyta</taxon>
        <taxon>Embryophyta</taxon>
        <taxon>Tracheophyta</taxon>
        <taxon>Spermatophyta</taxon>
        <taxon>Magnoliopsida</taxon>
        <taxon>Liliopsida</taxon>
        <taxon>Asparagales</taxon>
        <taxon>Orchidaceae</taxon>
        <taxon>Epidendroideae</taxon>
        <taxon>Malaxideae</taxon>
        <taxon>Dendrobiinae</taxon>
        <taxon>Dendrobium</taxon>
    </lineage>
</organism>
<feature type="region of interest" description="Disordered" evidence="2">
    <location>
        <begin position="59"/>
        <end position="100"/>
    </location>
</feature>
<keyword evidence="1" id="KW-0175">Coiled coil</keyword>
<dbReference type="AlphaFoldDB" id="A0ABD0VL19"/>
<accession>A0ABD0VL19</accession>
<comment type="caution">
    <text evidence="3">The sequence shown here is derived from an EMBL/GenBank/DDBJ whole genome shotgun (WGS) entry which is preliminary data.</text>
</comment>
<feature type="coiled-coil region" evidence="1">
    <location>
        <begin position="6"/>
        <end position="37"/>
    </location>
</feature>
<sequence>MAERKLKVLEGELGQLKAEFEEKIADFQNQIAYINEKMEGRFAVVEDMLKKLLEAKPNPAISEANETTGDHGRGGNPNTLRGRENPEVEILEGEDGMPPL</sequence>
<evidence type="ECO:0000256" key="1">
    <source>
        <dbReference type="SAM" id="Coils"/>
    </source>
</evidence>
<reference evidence="3 4" key="1">
    <citation type="journal article" date="2024" name="Plant Biotechnol. J.">
        <title>Dendrobium thyrsiflorum genome and its molecular insights into genes involved in important horticultural traits.</title>
        <authorList>
            <person name="Chen B."/>
            <person name="Wang J.Y."/>
            <person name="Zheng P.J."/>
            <person name="Li K.L."/>
            <person name="Liang Y.M."/>
            <person name="Chen X.F."/>
            <person name="Zhang C."/>
            <person name="Zhao X."/>
            <person name="He X."/>
            <person name="Zhang G.Q."/>
            <person name="Liu Z.J."/>
            <person name="Xu Q."/>
        </authorList>
    </citation>
    <scope>NUCLEOTIDE SEQUENCE [LARGE SCALE GENOMIC DNA]</scope>
    <source>
        <strain evidence="3">GZMU011</strain>
    </source>
</reference>
<evidence type="ECO:0000313" key="4">
    <source>
        <dbReference type="Proteomes" id="UP001552299"/>
    </source>
</evidence>
<dbReference type="EMBL" id="JANQDX010000006">
    <property type="protein sequence ID" value="KAL0923471.1"/>
    <property type="molecule type" value="Genomic_DNA"/>
</dbReference>
<dbReference type="Proteomes" id="UP001552299">
    <property type="component" value="Unassembled WGS sequence"/>
</dbReference>
<proteinExistence type="predicted"/>
<evidence type="ECO:0000256" key="2">
    <source>
        <dbReference type="SAM" id="MobiDB-lite"/>
    </source>
</evidence>
<gene>
    <name evidence="3" type="ORF">M5K25_007529</name>
</gene>
<protein>
    <submittedName>
        <fullName evidence="3">Uncharacterized protein</fullName>
    </submittedName>
</protein>
<evidence type="ECO:0000313" key="3">
    <source>
        <dbReference type="EMBL" id="KAL0923471.1"/>
    </source>
</evidence>
<keyword evidence="4" id="KW-1185">Reference proteome</keyword>
<name>A0ABD0VL19_DENTH</name>